<evidence type="ECO:0000313" key="3">
    <source>
        <dbReference type="Proteomes" id="UP000198894"/>
    </source>
</evidence>
<dbReference type="Gene3D" id="3.90.70.10">
    <property type="entry name" value="Cysteine proteinases"/>
    <property type="match status" value="1"/>
</dbReference>
<keyword evidence="2" id="KW-0547">Nucleotide-binding</keyword>
<sequence length="62" mass="6637">MSSKVSKFKQRDITDCGATSLACVAAFYGHKLLLSRIRQHASTDHSGTTVLGLLEAEEGLVS</sequence>
<keyword evidence="3" id="KW-1185">Reference proteome</keyword>
<evidence type="ECO:0000313" key="2">
    <source>
        <dbReference type="EMBL" id="SDL02207.1"/>
    </source>
</evidence>
<gene>
    <name evidence="2" type="ORF">SAMN05428953_12534</name>
</gene>
<dbReference type="Pfam" id="PF03412">
    <property type="entry name" value="Peptidase_C39"/>
    <property type="match status" value="1"/>
</dbReference>
<dbReference type="InterPro" id="IPR005074">
    <property type="entry name" value="Peptidase_C39"/>
</dbReference>
<reference evidence="3" key="1">
    <citation type="submission" date="2016-10" db="EMBL/GenBank/DDBJ databases">
        <authorList>
            <person name="Varghese N."/>
            <person name="Submissions S."/>
        </authorList>
    </citation>
    <scope>NUCLEOTIDE SEQUENCE [LARGE SCALE GENOMIC DNA]</scope>
    <source>
        <strain evidence="3">CGMCC 1.11022</strain>
    </source>
</reference>
<organism evidence="2 3">
    <name type="scientific">Mesorhizobium muleiense</name>
    <dbReference type="NCBI Taxonomy" id="1004279"/>
    <lineage>
        <taxon>Bacteria</taxon>
        <taxon>Pseudomonadati</taxon>
        <taxon>Pseudomonadota</taxon>
        <taxon>Alphaproteobacteria</taxon>
        <taxon>Hyphomicrobiales</taxon>
        <taxon>Phyllobacteriaceae</taxon>
        <taxon>Mesorhizobium</taxon>
    </lineage>
</organism>
<proteinExistence type="predicted"/>
<dbReference type="EMBL" id="FNEE01000025">
    <property type="protein sequence ID" value="SDL02207.1"/>
    <property type="molecule type" value="Genomic_DNA"/>
</dbReference>
<evidence type="ECO:0000259" key="1">
    <source>
        <dbReference type="Pfam" id="PF03412"/>
    </source>
</evidence>
<feature type="domain" description="Peptidase C39" evidence="1">
    <location>
        <begin position="8"/>
        <end position="58"/>
    </location>
</feature>
<accession>A0A1G9GNH5</accession>
<dbReference type="Proteomes" id="UP000198894">
    <property type="component" value="Unassembled WGS sequence"/>
</dbReference>
<dbReference type="GO" id="GO:0016020">
    <property type="term" value="C:membrane"/>
    <property type="evidence" value="ECO:0007669"/>
    <property type="project" value="InterPro"/>
</dbReference>
<name>A0A1G9GNH5_9HYPH</name>
<keyword evidence="2" id="KW-0067">ATP-binding</keyword>
<dbReference type="GO" id="GO:0008233">
    <property type="term" value="F:peptidase activity"/>
    <property type="evidence" value="ECO:0007669"/>
    <property type="project" value="InterPro"/>
</dbReference>
<dbReference type="AlphaFoldDB" id="A0A1G9GNH5"/>
<protein>
    <submittedName>
        <fullName evidence="2">ATP-binding cassette, subfamily B</fullName>
    </submittedName>
</protein>
<dbReference type="GO" id="GO:0006508">
    <property type="term" value="P:proteolysis"/>
    <property type="evidence" value="ECO:0007669"/>
    <property type="project" value="InterPro"/>
</dbReference>
<dbReference type="GO" id="GO:0005524">
    <property type="term" value="F:ATP binding"/>
    <property type="evidence" value="ECO:0007669"/>
    <property type="project" value="UniProtKB-KW"/>
</dbReference>